<dbReference type="EMBL" id="FRCP01000020">
    <property type="protein sequence ID" value="SHM88855.1"/>
    <property type="molecule type" value="Genomic_DNA"/>
</dbReference>
<dbReference type="STRING" id="1120996.SAMN02746066_03776"/>
<dbReference type="InterPro" id="IPR038354">
    <property type="entry name" value="VKOR_sf"/>
</dbReference>
<protein>
    <recommendedName>
        <fullName evidence="4">Zinc-ribbon domain-containing protein</fullName>
    </recommendedName>
</protein>
<evidence type="ECO:0000313" key="2">
    <source>
        <dbReference type="EMBL" id="SHM88855.1"/>
    </source>
</evidence>
<feature type="transmembrane region" description="Helical" evidence="1">
    <location>
        <begin position="60"/>
        <end position="85"/>
    </location>
</feature>
<feature type="transmembrane region" description="Helical" evidence="1">
    <location>
        <begin position="97"/>
        <end position="116"/>
    </location>
</feature>
<dbReference type="Gene3D" id="1.20.1440.130">
    <property type="entry name" value="VKOR domain"/>
    <property type="match status" value="1"/>
</dbReference>
<dbReference type="OrthoDB" id="2053595at2"/>
<keyword evidence="1" id="KW-0472">Membrane</keyword>
<keyword evidence="1" id="KW-1133">Transmembrane helix</keyword>
<reference evidence="2 3" key="1">
    <citation type="submission" date="2016-11" db="EMBL/GenBank/DDBJ databases">
        <authorList>
            <person name="Jaros S."/>
            <person name="Januszkiewicz K."/>
            <person name="Wedrychowicz H."/>
        </authorList>
    </citation>
    <scope>NUCLEOTIDE SEQUENCE [LARGE SCALE GENOMIC DNA]</scope>
    <source>
        <strain evidence="2 3">DSM 15930</strain>
    </source>
</reference>
<sequence>MNCKICGRHIENEHANFCENCGESLRENKGAEYREPINPTPAAPTQTNAVESSEISFKTFLSVMLLQIIPGFGWLIYVVVLLTWVFGNKHSQTHKNFAKAALIIAVISLLASVYLATTLLTL</sequence>
<name>A0A1M7MDI7_9FIRM</name>
<evidence type="ECO:0008006" key="4">
    <source>
        <dbReference type="Google" id="ProtNLM"/>
    </source>
</evidence>
<keyword evidence="3" id="KW-1185">Reference proteome</keyword>
<dbReference type="Proteomes" id="UP000184038">
    <property type="component" value="Unassembled WGS sequence"/>
</dbReference>
<dbReference type="RefSeq" id="WP_073290207.1">
    <property type="nucleotide sequence ID" value="NZ_FRCP01000020.1"/>
</dbReference>
<proteinExistence type="predicted"/>
<evidence type="ECO:0000256" key="1">
    <source>
        <dbReference type="SAM" id="Phobius"/>
    </source>
</evidence>
<dbReference type="AlphaFoldDB" id="A0A1M7MDI7"/>
<evidence type="ECO:0000313" key="3">
    <source>
        <dbReference type="Proteomes" id="UP000184038"/>
    </source>
</evidence>
<accession>A0A1M7MDI7</accession>
<keyword evidence="1" id="KW-0812">Transmembrane</keyword>
<gene>
    <name evidence="2" type="ORF">SAMN02746066_03776</name>
</gene>
<organism evidence="2 3">
    <name type="scientific">Anaerosporobacter mobilis DSM 15930</name>
    <dbReference type="NCBI Taxonomy" id="1120996"/>
    <lineage>
        <taxon>Bacteria</taxon>
        <taxon>Bacillati</taxon>
        <taxon>Bacillota</taxon>
        <taxon>Clostridia</taxon>
        <taxon>Lachnospirales</taxon>
        <taxon>Lachnospiraceae</taxon>
        <taxon>Anaerosporobacter</taxon>
    </lineage>
</organism>